<name>A0ABV5ZUK8_9PSEU</name>
<evidence type="ECO:0000313" key="2">
    <source>
        <dbReference type="Proteomes" id="UP001589693"/>
    </source>
</evidence>
<evidence type="ECO:0008006" key="3">
    <source>
        <dbReference type="Google" id="ProtNLM"/>
    </source>
</evidence>
<comment type="caution">
    <text evidence="1">The sequence shown here is derived from an EMBL/GenBank/DDBJ whole genome shotgun (WGS) entry which is preliminary data.</text>
</comment>
<protein>
    <recommendedName>
        <fullName evidence="3">Integrase</fullName>
    </recommendedName>
</protein>
<dbReference type="InterPro" id="IPR013762">
    <property type="entry name" value="Integrase-like_cat_sf"/>
</dbReference>
<sequence length="64" mass="7114">MLVERPYDLRHACLSMWLLVTGDLPLVAQWAGNSVAVLQEVYAQVLDGQDAQARKKITAAFDAR</sequence>
<keyword evidence="2" id="KW-1185">Reference proteome</keyword>
<proteinExistence type="predicted"/>
<organism evidence="1 2">
    <name type="scientific">Allokutzneria oryzae</name>
    <dbReference type="NCBI Taxonomy" id="1378989"/>
    <lineage>
        <taxon>Bacteria</taxon>
        <taxon>Bacillati</taxon>
        <taxon>Actinomycetota</taxon>
        <taxon>Actinomycetes</taxon>
        <taxon>Pseudonocardiales</taxon>
        <taxon>Pseudonocardiaceae</taxon>
        <taxon>Allokutzneria</taxon>
    </lineage>
</organism>
<dbReference type="EMBL" id="JBHLZU010000010">
    <property type="protein sequence ID" value="MFB9904577.1"/>
    <property type="molecule type" value="Genomic_DNA"/>
</dbReference>
<dbReference type="Proteomes" id="UP001589693">
    <property type="component" value="Unassembled WGS sequence"/>
</dbReference>
<accession>A0ABV5ZUK8</accession>
<reference evidence="1 2" key="1">
    <citation type="submission" date="2024-09" db="EMBL/GenBank/DDBJ databases">
        <authorList>
            <person name="Sun Q."/>
            <person name="Mori K."/>
        </authorList>
    </citation>
    <scope>NUCLEOTIDE SEQUENCE [LARGE SCALE GENOMIC DNA]</scope>
    <source>
        <strain evidence="1 2">TBRC 7907</strain>
    </source>
</reference>
<gene>
    <name evidence="1" type="ORF">ACFFQA_11600</name>
</gene>
<evidence type="ECO:0000313" key="1">
    <source>
        <dbReference type="EMBL" id="MFB9904577.1"/>
    </source>
</evidence>
<dbReference type="Gene3D" id="1.10.443.10">
    <property type="entry name" value="Intergrase catalytic core"/>
    <property type="match status" value="1"/>
</dbReference>
<dbReference type="RefSeq" id="WP_377851785.1">
    <property type="nucleotide sequence ID" value="NZ_JBHLZU010000010.1"/>
</dbReference>